<evidence type="ECO:0000256" key="1">
    <source>
        <dbReference type="SAM" id="SignalP"/>
    </source>
</evidence>
<sequence>MAILSLCLSLAAMSFFLRCYCKLLSIPSLCFSCEVSLGDIRHKQSAFSFSTPGMDGIYVRGRIRRFWTRDSCRWLQGLLSLCLSFLLLCRFVRCTAGSLGCFHHSWIFLPFTGCISGLILDDARLHADICISERDEAGSPIGILDMELYSRKIVVASSFGRTGLSLPRLGRKRTRRRTGRRVCLSGLIYWDIYSDYFLRDLLRIMWWRTDVDDGIPQFDFEARTGG</sequence>
<evidence type="ECO:0000313" key="3">
    <source>
        <dbReference type="Proteomes" id="UP001244011"/>
    </source>
</evidence>
<protein>
    <submittedName>
        <fullName evidence="2">Uncharacterized protein</fullName>
    </submittedName>
</protein>
<evidence type="ECO:0000313" key="2">
    <source>
        <dbReference type="EMBL" id="KAK1768794.1"/>
    </source>
</evidence>
<keyword evidence="3" id="KW-1185">Reference proteome</keyword>
<keyword evidence="1" id="KW-0732">Signal</keyword>
<organism evidence="2 3">
    <name type="scientific">Phialemonium atrogriseum</name>
    <dbReference type="NCBI Taxonomy" id="1093897"/>
    <lineage>
        <taxon>Eukaryota</taxon>
        <taxon>Fungi</taxon>
        <taxon>Dikarya</taxon>
        <taxon>Ascomycota</taxon>
        <taxon>Pezizomycotina</taxon>
        <taxon>Sordariomycetes</taxon>
        <taxon>Sordariomycetidae</taxon>
        <taxon>Cephalothecales</taxon>
        <taxon>Cephalothecaceae</taxon>
        <taxon>Phialemonium</taxon>
    </lineage>
</organism>
<comment type="caution">
    <text evidence="2">The sequence shown here is derived from an EMBL/GenBank/DDBJ whole genome shotgun (WGS) entry which is preliminary data.</text>
</comment>
<reference evidence="2" key="1">
    <citation type="submission" date="2023-06" db="EMBL/GenBank/DDBJ databases">
        <title>Genome-scale phylogeny and comparative genomics of the fungal order Sordariales.</title>
        <authorList>
            <consortium name="Lawrence Berkeley National Laboratory"/>
            <person name="Hensen N."/>
            <person name="Bonometti L."/>
            <person name="Westerberg I."/>
            <person name="Brannstrom I.O."/>
            <person name="Guillou S."/>
            <person name="Cros-Aarteil S."/>
            <person name="Calhoun S."/>
            <person name="Haridas S."/>
            <person name="Kuo A."/>
            <person name="Mondo S."/>
            <person name="Pangilinan J."/>
            <person name="Riley R."/>
            <person name="Labutti K."/>
            <person name="Andreopoulos B."/>
            <person name="Lipzen A."/>
            <person name="Chen C."/>
            <person name="Yanf M."/>
            <person name="Daum C."/>
            <person name="Ng V."/>
            <person name="Clum A."/>
            <person name="Steindorff A."/>
            <person name="Ohm R."/>
            <person name="Martin F."/>
            <person name="Silar P."/>
            <person name="Natvig D."/>
            <person name="Lalanne C."/>
            <person name="Gautier V."/>
            <person name="Ament-Velasquez S.L."/>
            <person name="Kruys A."/>
            <person name="Hutchinson M.I."/>
            <person name="Powell A.J."/>
            <person name="Barry K."/>
            <person name="Miller A.N."/>
            <person name="Grigoriev I.V."/>
            <person name="Debuchy R."/>
            <person name="Gladieux P."/>
            <person name="Thoren M.H."/>
            <person name="Johannesson H."/>
        </authorList>
    </citation>
    <scope>NUCLEOTIDE SEQUENCE</scope>
    <source>
        <strain evidence="2">8032-3</strain>
    </source>
</reference>
<gene>
    <name evidence="2" type="ORF">QBC33DRAFT_360203</name>
</gene>
<feature type="chain" id="PRO_5042578925" evidence="1">
    <location>
        <begin position="22"/>
        <end position="226"/>
    </location>
</feature>
<feature type="signal peptide" evidence="1">
    <location>
        <begin position="1"/>
        <end position="21"/>
    </location>
</feature>
<dbReference type="GeneID" id="85307099"/>
<accession>A0AAJ0FNA7</accession>
<dbReference type="AlphaFoldDB" id="A0AAJ0FNA7"/>
<dbReference type="EMBL" id="MU839004">
    <property type="protein sequence ID" value="KAK1768794.1"/>
    <property type="molecule type" value="Genomic_DNA"/>
</dbReference>
<dbReference type="Proteomes" id="UP001244011">
    <property type="component" value="Unassembled WGS sequence"/>
</dbReference>
<name>A0AAJ0FNA7_9PEZI</name>
<dbReference type="RefSeq" id="XP_060285007.1">
    <property type="nucleotide sequence ID" value="XM_060423912.1"/>
</dbReference>
<proteinExistence type="predicted"/>